<dbReference type="UniPathway" id="UPA00115">
    <property type="reaction ID" value="UER00410"/>
</dbReference>
<dbReference type="SUPFAM" id="SSF51735">
    <property type="entry name" value="NAD(P)-binding Rossmann-fold domains"/>
    <property type="match status" value="1"/>
</dbReference>
<dbReference type="InterPro" id="IPR006114">
    <property type="entry name" value="6PGDH_C"/>
</dbReference>
<feature type="active site" description="Proton acceptor" evidence="11">
    <location>
        <position position="186"/>
    </location>
</feature>
<keyword evidence="7 14" id="KW-0311">Gluconate utilization</keyword>
<dbReference type="InterPro" id="IPR036291">
    <property type="entry name" value="NAD(P)-bd_dom_sf"/>
</dbReference>
<feature type="binding site" evidence="13">
    <location>
        <begin position="35"/>
        <end position="37"/>
    </location>
    <ligand>
        <name>NADP(+)</name>
        <dbReference type="ChEBI" id="CHEBI:58349"/>
    </ligand>
</feature>
<dbReference type="GO" id="GO:0009051">
    <property type="term" value="P:pentose-phosphate shunt, oxidative branch"/>
    <property type="evidence" value="ECO:0007669"/>
    <property type="project" value="UniProtKB-ARBA"/>
</dbReference>
<keyword evidence="8 10" id="KW-0570">Pentose shunt</keyword>
<dbReference type="SUPFAM" id="SSF48179">
    <property type="entry name" value="6-phosphogluconate dehydrogenase C-terminal domain-like"/>
    <property type="match status" value="1"/>
</dbReference>
<dbReference type="NCBIfam" id="TIGR00873">
    <property type="entry name" value="gnd"/>
    <property type="match status" value="1"/>
</dbReference>
<dbReference type="Gene3D" id="1.20.5.320">
    <property type="entry name" value="6-Phosphogluconate Dehydrogenase, domain 3"/>
    <property type="match status" value="1"/>
</dbReference>
<name>A0A163KT95_ABSGL</name>
<organism evidence="16">
    <name type="scientific">Absidia glauca</name>
    <name type="common">Pin mould</name>
    <dbReference type="NCBI Taxonomy" id="4829"/>
    <lineage>
        <taxon>Eukaryota</taxon>
        <taxon>Fungi</taxon>
        <taxon>Fungi incertae sedis</taxon>
        <taxon>Mucoromycota</taxon>
        <taxon>Mucoromycotina</taxon>
        <taxon>Mucoromycetes</taxon>
        <taxon>Mucorales</taxon>
        <taxon>Cunninghamellaceae</taxon>
        <taxon>Absidia</taxon>
    </lineage>
</organism>
<evidence type="ECO:0000259" key="15">
    <source>
        <dbReference type="SMART" id="SM01350"/>
    </source>
</evidence>
<dbReference type="FunFam" id="1.20.5.320:FF:000002">
    <property type="entry name" value="6-phosphogluconate dehydrogenase, decarboxylating"/>
    <property type="match status" value="1"/>
</dbReference>
<sequence>MVEAVADIGLIGLAVMGQNLILNMNDNGFVVCAYNRTTSKVDSFLENEAKGTNVVGAHSVEELCAKLKRPRKVMLLVKAGSAVDAFIDQLLPFLEKGDIIIDGGNSHFPDSIRRTAELEAKGILFVGSGVSGGEEGARFGPSLMPGGNAAAWEHIKPIFQSIAAKAPDGASCCDWVGETGAGHYVKMVHNGIEYGDMQLITEVYQIMLEGLGLTHDEMADVFTEWNQGELDSFLIEITRDILKYKDTDGEPLVTKIRDTAGQKGTGKWTGIDSLDRGIPVTLIGEAVYSRCLSSLKDERTRASKILKGPTAPKFSGDKKAFIAQLGQALYAAKIVSYAQGYMLMRQAAKDYNWKLNNAGIALMWRGGCIIRSVFLGKIRDAYTNNPELENLLFDSFFADATAKAQDAWRNVIAQAVLMGIPTPALSTALNFYDGLRHEMLPANLLQAQRDYFGAHTYERLDAPGKWVHTNWTGRGGNVSASTYDA</sequence>
<dbReference type="Gene3D" id="1.10.1040.10">
    <property type="entry name" value="N-(1-d-carboxylethyl)-l-norvaline Dehydrogenase, domain 2"/>
    <property type="match status" value="1"/>
</dbReference>
<feature type="binding site" evidence="12">
    <location>
        <position position="449"/>
    </location>
    <ligand>
        <name>substrate</name>
        <note>ligand shared between dimeric partners</note>
    </ligand>
</feature>
<feature type="binding site" evidence="13">
    <location>
        <begin position="77"/>
        <end position="79"/>
    </location>
    <ligand>
        <name>NADP(+)</name>
        <dbReference type="ChEBI" id="CHEBI:58349"/>
    </ligand>
</feature>
<evidence type="ECO:0000313" key="16">
    <source>
        <dbReference type="EMBL" id="SAL98199.1"/>
    </source>
</evidence>
<dbReference type="GO" id="GO:0050661">
    <property type="term" value="F:NADP binding"/>
    <property type="evidence" value="ECO:0007669"/>
    <property type="project" value="InterPro"/>
</dbReference>
<dbReference type="InterPro" id="IPR006183">
    <property type="entry name" value="Pgluconate_DH"/>
</dbReference>
<comment type="pathway">
    <text evidence="2 10 14">Carbohydrate degradation; pentose phosphate pathway; D-ribulose 5-phosphate from D-glucose 6-phosphate (oxidative stage): step 3/3.</text>
</comment>
<gene>
    <name evidence="16" type="primary">ABSGL_03726.1 scaffold 4609</name>
</gene>
<dbReference type="STRING" id="4829.A0A163KT95"/>
<evidence type="ECO:0000256" key="1">
    <source>
        <dbReference type="ARBA" id="ARBA00002526"/>
    </source>
</evidence>
<comment type="similarity">
    <text evidence="3 10 14">Belongs to the 6-phosphogluconate dehydrogenase family.</text>
</comment>
<evidence type="ECO:0000256" key="10">
    <source>
        <dbReference type="PIRNR" id="PIRNR000109"/>
    </source>
</evidence>
<dbReference type="OMA" id="CVTHVGP"/>
<dbReference type="InterPro" id="IPR013328">
    <property type="entry name" value="6PGD_dom2"/>
</dbReference>
<evidence type="ECO:0000256" key="13">
    <source>
        <dbReference type="PIRSR" id="PIRSR000109-3"/>
    </source>
</evidence>
<feature type="binding site" description="in other chain" evidence="12">
    <location>
        <position position="290"/>
    </location>
    <ligand>
        <name>substrate</name>
        <note>ligand shared between dimeric partners</note>
    </ligand>
</feature>
<comment type="catalytic activity">
    <reaction evidence="9 10 14">
        <text>6-phospho-D-gluconate + NADP(+) = D-ribulose 5-phosphate + CO2 + NADPH</text>
        <dbReference type="Rhea" id="RHEA:10116"/>
        <dbReference type="ChEBI" id="CHEBI:16526"/>
        <dbReference type="ChEBI" id="CHEBI:57783"/>
        <dbReference type="ChEBI" id="CHEBI:58121"/>
        <dbReference type="ChEBI" id="CHEBI:58349"/>
        <dbReference type="ChEBI" id="CHEBI:58759"/>
        <dbReference type="EC" id="1.1.1.44"/>
    </reaction>
</comment>
<dbReference type="GO" id="GO:0019521">
    <property type="term" value="P:D-gluconate metabolic process"/>
    <property type="evidence" value="ECO:0007669"/>
    <property type="project" value="UniProtKB-KW"/>
</dbReference>
<evidence type="ECO:0000256" key="14">
    <source>
        <dbReference type="RuleBase" id="RU000485"/>
    </source>
</evidence>
<keyword evidence="6 10" id="KW-0560">Oxidoreductase</keyword>
<dbReference type="InterPro" id="IPR006113">
    <property type="entry name" value="6PGDH_Gnd/GntZ"/>
</dbReference>
<dbReference type="EMBL" id="LT552047">
    <property type="protein sequence ID" value="SAL98199.1"/>
    <property type="molecule type" value="Genomic_DNA"/>
</dbReference>
<accession>A0A163KT95</accession>
<dbReference type="Gene3D" id="3.40.50.720">
    <property type="entry name" value="NAD(P)-binding Rossmann-like Domain"/>
    <property type="match status" value="1"/>
</dbReference>
<dbReference type="EC" id="1.1.1.44" evidence="10 14"/>
<dbReference type="PANTHER" id="PTHR11811">
    <property type="entry name" value="6-PHOSPHOGLUCONATE DEHYDROGENASE"/>
    <property type="match status" value="1"/>
</dbReference>
<feature type="binding site" description="in other chain" evidence="12">
    <location>
        <position position="105"/>
    </location>
    <ligand>
        <name>substrate</name>
        <note>ligand shared between dimeric partners</note>
    </ligand>
</feature>
<dbReference type="SMART" id="SM01350">
    <property type="entry name" value="6PGD"/>
    <property type="match status" value="1"/>
</dbReference>
<feature type="binding site" evidence="13">
    <location>
        <begin position="12"/>
        <end position="17"/>
    </location>
    <ligand>
        <name>NADP(+)</name>
        <dbReference type="ChEBI" id="CHEBI:58349"/>
    </ligand>
</feature>
<evidence type="ECO:0000256" key="2">
    <source>
        <dbReference type="ARBA" id="ARBA00004874"/>
    </source>
</evidence>
<keyword evidence="17" id="KW-1185">Reference proteome</keyword>
<evidence type="ECO:0000313" key="17">
    <source>
        <dbReference type="Proteomes" id="UP000078561"/>
    </source>
</evidence>
<evidence type="ECO:0000256" key="8">
    <source>
        <dbReference type="ARBA" id="ARBA00023126"/>
    </source>
</evidence>
<feature type="domain" description="6-phosphogluconate dehydrogenase C-terminal" evidence="15">
    <location>
        <begin position="182"/>
        <end position="472"/>
    </location>
</feature>
<feature type="binding site" description="in other chain" evidence="12">
    <location>
        <position position="263"/>
    </location>
    <ligand>
        <name>substrate</name>
        <note>ligand shared between dimeric partners</note>
    </ligand>
</feature>
<comment type="subunit">
    <text evidence="4 10">Homodimer.</text>
</comment>
<dbReference type="InterPro" id="IPR008927">
    <property type="entry name" value="6-PGluconate_DH-like_C_sf"/>
</dbReference>
<dbReference type="Pfam" id="PF03446">
    <property type="entry name" value="NAD_binding_2"/>
    <property type="match status" value="1"/>
</dbReference>
<dbReference type="AlphaFoldDB" id="A0A163KT95"/>
<evidence type="ECO:0000256" key="9">
    <source>
        <dbReference type="ARBA" id="ARBA00048640"/>
    </source>
</evidence>
<dbReference type="PROSITE" id="PS00461">
    <property type="entry name" value="6PGD"/>
    <property type="match status" value="1"/>
</dbReference>
<dbReference type="NCBIfam" id="NF006765">
    <property type="entry name" value="PRK09287.1"/>
    <property type="match status" value="1"/>
</dbReference>
<evidence type="ECO:0000256" key="11">
    <source>
        <dbReference type="PIRSR" id="PIRSR000109-1"/>
    </source>
</evidence>
<evidence type="ECO:0000256" key="4">
    <source>
        <dbReference type="ARBA" id="ARBA00011738"/>
    </source>
</evidence>
<dbReference type="FunFam" id="1.10.1040.10:FF:000002">
    <property type="entry name" value="6-phosphogluconate dehydrogenase, decarboxylating"/>
    <property type="match status" value="1"/>
</dbReference>
<dbReference type="Proteomes" id="UP000078561">
    <property type="component" value="Unassembled WGS sequence"/>
</dbReference>
<dbReference type="PIRSF" id="PIRSF000109">
    <property type="entry name" value="6PGD"/>
    <property type="match status" value="1"/>
</dbReference>
<dbReference type="FunCoup" id="A0A163KT95">
    <property type="interactions" value="687"/>
</dbReference>
<dbReference type="InterPro" id="IPR006115">
    <property type="entry name" value="6PGDH_NADP-bd"/>
</dbReference>
<dbReference type="PRINTS" id="PR00076">
    <property type="entry name" value="6PGDHDRGNASE"/>
</dbReference>
<evidence type="ECO:0000256" key="6">
    <source>
        <dbReference type="ARBA" id="ARBA00023002"/>
    </source>
</evidence>
<reference evidence="16" key="1">
    <citation type="submission" date="2016-04" db="EMBL/GenBank/DDBJ databases">
        <authorList>
            <person name="Evans L.H."/>
            <person name="Alamgir A."/>
            <person name="Owens N."/>
            <person name="Weber N.D."/>
            <person name="Virtaneva K."/>
            <person name="Barbian K."/>
            <person name="Babar A."/>
            <person name="Rosenke K."/>
        </authorList>
    </citation>
    <scope>NUCLEOTIDE SEQUENCE [LARGE SCALE GENOMIC DNA]</scope>
    <source>
        <strain evidence="16">CBS 101.48</strain>
    </source>
</reference>
<evidence type="ECO:0000256" key="7">
    <source>
        <dbReference type="ARBA" id="ARBA00023064"/>
    </source>
</evidence>
<proteinExistence type="inferred from homology"/>
<keyword evidence="5 10" id="KW-0521">NADP</keyword>
<protein>
    <recommendedName>
        <fullName evidence="10 14">6-phosphogluconate dehydrogenase, decarboxylating</fullName>
        <ecNumber evidence="10 14">1.1.1.44</ecNumber>
    </recommendedName>
</protein>
<dbReference type="FunFam" id="3.40.50.720:FF:000007">
    <property type="entry name" value="6-phosphogluconate dehydrogenase, decarboxylating"/>
    <property type="match status" value="1"/>
</dbReference>
<dbReference type="OrthoDB" id="434986at2759"/>
<dbReference type="InterPro" id="IPR006184">
    <property type="entry name" value="6PGdom_BS"/>
</dbReference>
<comment type="function">
    <text evidence="1 10">Catalyzes the oxidative decarboxylation of 6-phosphogluconate to ribulose 5-phosphate and CO(2), with concomitant reduction of NADP to NADPH.</text>
</comment>
<feature type="binding site" description="in other chain" evidence="12">
    <location>
        <position position="194"/>
    </location>
    <ligand>
        <name>substrate</name>
        <note>ligand shared between dimeric partners</note>
    </ligand>
</feature>
<dbReference type="Pfam" id="PF00393">
    <property type="entry name" value="6PGD"/>
    <property type="match status" value="1"/>
</dbReference>
<evidence type="ECO:0000256" key="12">
    <source>
        <dbReference type="PIRSR" id="PIRSR000109-2"/>
    </source>
</evidence>
<feature type="binding site" evidence="13">
    <location>
        <position position="105"/>
    </location>
    <ligand>
        <name>NADP(+)</name>
        <dbReference type="ChEBI" id="CHEBI:58349"/>
    </ligand>
</feature>
<evidence type="ECO:0000256" key="3">
    <source>
        <dbReference type="ARBA" id="ARBA00008419"/>
    </source>
</evidence>
<feature type="binding site" description="in other chain" evidence="12">
    <location>
        <begin position="131"/>
        <end position="133"/>
    </location>
    <ligand>
        <name>substrate</name>
        <note>ligand shared between dimeric partners</note>
    </ligand>
</feature>
<dbReference type="GO" id="GO:0004616">
    <property type="term" value="F:phosphogluconate dehydrogenase (decarboxylating) activity"/>
    <property type="evidence" value="ECO:0007669"/>
    <property type="project" value="UniProtKB-EC"/>
</dbReference>
<feature type="active site" description="Proton donor" evidence="11">
    <location>
        <position position="193"/>
    </location>
</feature>
<evidence type="ECO:0000256" key="5">
    <source>
        <dbReference type="ARBA" id="ARBA00022857"/>
    </source>
</evidence>
<feature type="binding site" evidence="12">
    <location>
        <position position="455"/>
    </location>
    <ligand>
        <name>substrate</name>
        <note>ligand shared between dimeric partners</note>
    </ligand>
</feature>
<dbReference type="InParanoid" id="A0A163KT95"/>
<feature type="binding site" description="in other chain" evidence="12">
    <location>
        <begin position="189"/>
        <end position="190"/>
    </location>
    <ligand>
        <name>substrate</name>
        <note>ligand shared between dimeric partners</note>
    </ligand>
</feature>